<comment type="caution">
    <text evidence="4">The sequence shown here is derived from an EMBL/GenBank/DDBJ whole genome shotgun (WGS) entry which is preliminary data.</text>
</comment>
<dbReference type="PANTHER" id="PTHR37612:SF20">
    <property type="entry name" value="PER-HEXAMER REPEAT PROTEIN 5-RELATED"/>
    <property type="match status" value="1"/>
</dbReference>
<proteinExistence type="predicted"/>
<feature type="signal peptide" evidence="3">
    <location>
        <begin position="1"/>
        <end position="36"/>
    </location>
</feature>
<evidence type="ECO:0000313" key="5">
    <source>
        <dbReference type="Proteomes" id="UP000632849"/>
    </source>
</evidence>
<feature type="region of interest" description="Disordered" evidence="1">
    <location>
        <begin position="269"/>
        <end position="394"/>
    </location>
</feature>
<feature type="compositionally biased region" description="Low complexity" evidence="1">
    <location>
        <begin position="385"/>
        <end position="394"/>
    </location>
</feature>
<keyword evidence="2" id="KW-1133">Transmembrane helix</keyword>
<evidence type="ECO:0000256" key="1">
    <source>
        <dbReference type="SAM" id="MobiDB-lite"/>
    </source>
</evidence>
<sequence length="424" mass="40991">MNPAAPLRSPVALLTALALLCGSLALVLALSTSAAAVTRHGSFAATPSSGTVAAGLASVTADGPCPAPASADEPYTKGVLVLVNPGDPTLTAPIGEVVPGGPLGTTPVSGAPVTGAGHATLQDRLRELVPSGPLDGRYELRLACETATSETRDAYFSLMIEVTGENWAAVAQQATNLVVSSDVAQPPVGLPFTVKAAVQPATATGTVAFFTLVDDEIVELGTKDLADGRAELAVTMHDSLTAPMPVLAQFTPADPAAYTPARQVAEFYPVPVPTGTPTPTPTPTSTRTTGPTPTDTPSGTPTDDPTDDPTGEPTPTDTAGTPTATGTATPTPTSTGTGDASGSGSGGDSGSGSGSGGDTGSGTGSGSGTGTGSGGTSPQGGSGGTLAATGAASAASAALGALGLCLLGAATVLTVRRRGAGARP</sequence>
<evidence type="ECO:0000313" key="4">
    <source>
        <dbReference type="EMBL" id="GHF87732.1"/>
    </source>
</evidence>
<accession>A0A919BFY5</accession>
<protein>
    <recommendedName>
        <fullName evidence="6">Gram-positive cocci surface proteins LPxTG domain-containing protein</fullName>
    </recommendedName>
</protein>
<feature type="chain" id="PRO_5039497751" description="Gram-positive cocci surface proteins LPxTG domain-containing protein" evidence="3">
    <location>
        <begin position="37"/>
        <end position="424"/>
    </location>
</feature>
<feature type="compositionally biased region" description="Gly residues" evidence="1">
    <location>
        <begin position="339"/>
        <end position="384"/>
    </location>
</feature>
<evidence type="ECO:0008006" key="6">
    <source>
        <dbReference type="Google" id="ProtNLM"/>
    </source>
</evidence>
<feature type="transmembrane region" description="Helical" evidence="2">
    <location>
        <begin position="394"/>
        <end position="415"/>
    </location>
</feature>
<dbReference type="InterPro" id="IPR052258">
    <property type="entry name" value="Diverse_Func_Domain-Protein"/>
</dbReference>
<gene>
    <name evidence="4" type="ORF">GCM10017667_15480</name>
</gene>
<keyword evidence="2" id="KW-0472">Membrane</keyword>
<name>A0A919BFY5_STRFL</name>
<organism evidence="4 5">
    <name type="scientific">Streptomyces filamentosus</name>
    <name type="common">Streptomyces roseosporus</name>
    <dbReference type="NCBI Taxonomy" id="67294"/>
    <lineage>
        <taxon>Bacteria</taxon>
        <taxon>Bacillati</taxon>
        <taxon>Actinomycetota</taxon>
        <taxon>Actinomycetes</taxon>
        <taxon>Kitasatosporales</taxon>
        <taxon>Streptomycetaceae</taxon>
        <taxon>Streptomyces</taxon>
    </lineage>
</organism>
<dbReference type="AlphaFoldDB" id="A0A919BFY5"/>
<feature type="compositionally biased region" description="Low complexity" evidence="1">
    <location>
        <begin position="283"/>
        <end position="303"/>
    </location>
</feature>
<keyword evidence="3" id="KW-0732">Signal</keyword>
<evidence type="ECO:0000256" key="2">
    <source>
        <dbReference type="SAM" id="Phobius"/>
    </source>
</evidence>
<feature type="compositionally biased region" description="Pro residues" evidence="1">
    <location>
        <begin position="270"/>
        <end position="282"/>
    </location>
</feature>
<dbReference type="Proteomes" id="UP000632849">
    <property type="component" value="Unassembled WGS sequence"/>
</dbReference>
<evidence type="ECO:0000256" key="3">
    <source>
        <dbReference type="SAM" id="SignalP"/>
    </source>
</evidence>
<dbReference type="PANTHER" id="PTHR37612">
    <property type="entry name" value="FIBROIN HEAVY CHAIN FIB-H LIKE PROTEIN"/>
    <property type="match status" value="1"/>
</dbReference>
<dbReference type="EMBL" id="BNBE01000001">
    <property type="protein sequence ID" value="GHF87732.1"/>
    <property type="molecule type" value="Genomic_DNA"/>
</dbReference>
<reference evidence="4" key="2">
    <citation type="submission" date="2020-09" db="EMBL/GenBank/DDBJ databases">
        <authorList>
            <person name="Sun Q."/>
            <person name="Ohkuma M."/>
        </authorList>
    </citation>
    <scope>NUCLEOTIDE SEQUENCE</scope>
    <source>
        <strain evidence="4">JCM 4122</strain>
    </source>
</reference>
<keyword evidence="2" id="KW-0812">Transmembrane</keyword>
<dbReference type="RefSeq" id="WP_190041128.1">
    <property type="nucleotide sequence ID" value="NZ_BNBE01000001.1"/>
</dbReference>
<feature type="compositionally biased region" description="Low complexity" evidence="1">
    <location>
        <begin position="311"/>
        <end position="338"/>
    </location>
</feature>
<keyword evidence="5" id="KW-1185">Reference proteome</keyword>
<reference evidence="4" key="1">
    <citation type="journal article" date="2014" name="Int. J. Syst. Evol. Microbiol.">
        <title>Complete genome sequence of Corynebacterium casei LMG S-19264T (=DSM 44701T), isolated from a smear-ripened cheese.</title>
        <authorList>
            <consortium name="US DOE Joint Genome Institute (JGI-PGF)"/>
            <person name="Walter F."/>
            <person name="Albersmeier A."/>
            <person name="Kalinowski J."/>
            <person name="Ruckert C."/>
        </authorList>
    </citation>
    <scope>NUCLEOTIDE SEQUENCE</scope>
    <source>
        <strain evidence="4">JCM 4122</strain>
    </source>
</reference>